<dbReference type="KEGG" id="elux:BTN50_0137"/>
<name>A0A291B6Q3_9GAMM</name>
<keyword evidence="2" id="KW-1185">Reference proteome</keyword>
<dbReference type="AlphaFoldDB" id="A0A291B6Q3"/>
<evidence type="ECO:0000313" key="1">
    <source>
        <dbReference type="EMBL" id="ATF08680.1"/>
    </source>
</evidence>
<dbReference type="EMBL" id="CP020660">
    <property type="protein sequence ID" value="ATF08680.1"/>
    <property type="molecule type" value="Genomic_DNA"/>
</dbReference>
<sequence>MYLAININTHEIIVAELSASNVIEGEGLPNLLKQTRRKINEISADGVDDTKQCYEIIRIKR</sequence>
<reference evidence="2" key="1">
    <citation type="submission" date="2017-04" db="EMBL/GenBank/DDBJ databases">
        <title>Genome evolution of the luminous symbionts of deep sea anglerfish.</title>
        <authorList>
            <person name="Hendry T.A."/>
        </authorList>
    </citation>
    <scope>NUCLEOTIDE SEQUENCE [LARGE SCALE GENOMIC DNA]</scope>
</reference>
<proteinExistence type="predicted"/>
<protein>
    <submittedName>
        <fullName evidence="1">Mobile element protein</fullName>
    </submittedName>
</protein>
<evidence type="ECO:0000313" key="2">
    <source>
        <dbReference type="Proteomes" id="UP000218160"/>
    </source>
</evidence>
<organism evidence="1 2">
    <name type="scientific">Candidatus Enterovibrio altilux</name>
    <dbReference type="NCBI Taxonomy" id="1927128"/>
    <lineage>
        <taxon>Bacteria</taxon>
        <taxon>Pseudomonadati</taxon>
        <taxon>Pseudomonadota</taxon>
        <taxon>Gammaproteobacteria</taxon>
        <taxon>Vibrionales</taxon>
        <taxon>Vibrionaceae</taxon>
        <taxon>Enterovibrio</taxon>
    </lineage>
</organism>
<dbReference type="Proteomes" id="UP000218160">
    <property type="component" value="Chromosome 1"/>
</dbReference>
<accession>A0A291B6Q3</accession>
<gene>
    <name evidence="1" type="ORF">BTN50_0137</name>
</gene>